<feature type="transmembrane region" description="Helical" evidence="5">
    <location>
        <begin position="40"/>
        <end position="60"/>
    </location>
</feature>
<name>A0AAD2D496_EUPCR</name>
<dbReference type="PROSITE" id="PS50089">
    <property type="entry name" value="ZF_RING_2"/>
    <property type="match status" value="1"/>
</dbReference>
<dbReference type="PANTHER" id="PTHR46858">
    <property type="entry name" value="OS05G0521000 PROTEIN"/>
    <property type="match status" value="1"/>
</dbReference>
<dbReference type="Pfam" id="PF13920">
    <property type="entry name" value="zf-C3HC4_3"/>
    <property type="match status" value="1"/>
</dbReference>
<dbReference type="Gene3D" id="3.30.40.10">
    <property type="entry name" value="Zinc/RING finger domain, C3HC4 (zinc finger)"/>
    <property type="match status" value="1"/>
</dbReference>
<gene>
    <name evidence="7" type="ORF">ECRASSUSDP1_LOCUS20855</name>
</gene>
<protein>
    <recommendedName>
        <fullName evidence="6">RING-type domain-containing protein</fullName>
    </recommendedName>
</protein>
<feature type="transmembrane region" description="Helical" evidence="5">
    <location>
        <begin position="66"/>
        <end position="85"/>
    </location>
</feature>
<dbReference type="InterPro" id="IPR001841">
    <property type="entry name" value="Znf_RING"/>
</dbReference>
<dbReference type="GO" id="GO:0061630">
    <property type="term" value="F:ubiquitin protein ligase activity"/>
    <property type="evidence" value="ECO:0007669"/>
    <property type="project" value="TreeGrafter"/>
</dbReference>
<keyword evidence="1" id="KW-0479">Metal-binding</keyword>
<dbReference type="InterPro" id="IPR013083">
    <property type="entry name" value="Znf_RING/FYVE/PHD"/>
</dbReference>
<keyword evidence="3" id="KW-0862">Zinc</keyword>
<dbReference type="EMBL" id="CAMPGE010021290">
    <property type="protein sequence ID" value="CAI2379445.1"/>
    <property type="molecule type" value="Genomic_DNA"/>
</dbReference>
<evidence type="ECO:0000256" key="4">
    <source>
        <dbReference type="PROSITE-ProRule" id="PRU00175"/>
    </source>
</evidence>
<dbReference type="Proteomes" id="UP001295684">
    <property type="component" value="Unassembled WGS sequence"/>
</dbReference>
<keyword evidence="5" id="KW-1133">Transmembrane helix</keyword>
<feature type="domain" description="RING-type" evidence="6">
    <location>
        <begin position="207"/>
        <end position="250"/>
    </location>
</feature>
<keyword evidence="8" id="KW-1185">Reference proteome</keyword>
<evidence type="ECO:0000259" key="6">
    <source>
        <dbReference type="PROSITE" id="PS50089"/>
    </source>
</evidence>
<accession>A0AAD2D496</accession>
<sequence length="261" mass="30327">MDKMEEPLVQPKRITLRDWVSYPQLDWLYKYDTLRNRRNCMIPLNFVQLLSAFCGIMTFMMRKNRVSIFINIFAIILAVIGLLGATRCKWKLSLIHCIMTIGVVGAAFVYEILYALFGKKKQTDDYQIEETWILLVFSLPYVIDLFVGIYGAIFSVTLIDIEEKENQNQNQNQNQNDGNNPNYNINIPMSQELMELNHNLKNSQDLCCVCLEKPRNSVFIPCGHQCTCNECGKGYLQSRGQREKICIICRKPVERIIQTFN</sequence>
<dbReference type="GO" id="GO:0008270">
    <property type="term" value="F:zinc ion binding"/>
    <property type="evidence" value="ECO:0007669"/>
    <property type="project" value="UniProtKB-KW"/>
</dbReference>
<reference evidence="7" key="1">
    <citation type="submission" date="2023-07" db="EMBL/GenBank/DDBJ databases">
        <authorList>
            <consortium name="AG Swart"/>
            <person name="Singh M."/>
            <person name="Singh A."/>
            <person name="Seah K."/>
            <person name="Emmerich C."/>
        </authorList>
    </citation>
    <scope>NUCLEOTIDE SEQUENCE</scope>
    <source>
        <strain evidence="7">DP1</strain>
    </source>
</reference>
<dbReference type="PANTHER" id="PTHR46858:SF5">
    <property type="entry name" value="E3 UBIQUITIN-PROTEIN LIGASE APD1-RELATED"/>
    <property type="match status" value="1"/>
</dbReference>
<keyword evidence="5" id="KW-0472">Membrane</keyword>
<evidence type="ECO:0000256" key="5">
    <source>
        <dbReference type="SAM" id="Phobius"/>
    </source>
</evidence>
<feature type="transmembrane region" description="Helical" evidence="5">
    <location>
        <begin position="132"/>
        <end position="159"/>
    </location>
</feature>
<feature type="transmembrane region" description="Helical" evidence="5">
    <location>
        <begin position="97"/>
        <end position="117"/>
    </location>
</feature>
<dbReference type="AlphaFoldDB" id="A0AAD2D496"/>
<evidence type="ECO:0000313" key="8">
    <source>
        <dbReference type="Proteomes" id="UP001295684"/>
    </source>
</evidence>
<evidence type="ECO:0000256" key="3">
    <source>
        <dbReference type="ARBA" id="ARBA00022833"/>
    </source>
</evidence>
<comment type="caution">
    <text evidence="7">The sequence shown here is derived from an EMBL/GenBank/DDBJ whole genome shotgun (WGS) entry which is preliminary data.</text>
</comment>
<keyword evidence="5" id="KW-0812">Transmembrane</keyword>
<evidence type="ECO:0000256" key="2">
    <source>
        <dbReference type="ARBA" id="ARBA00022771"/>
    </source>
</evidence>
<organism evidence="7 8">
    <name type="scientific">Euplotes crassus</name>
    <dbReference type="NCBI Taxonomy" id="5936"/>
    <lineage>
        <taxon>Eukaryota</taxon>
        <taxon>Sar</taxon>
        <taxon>Alveolata</taxon>
        <taxon>Ciliophora</taxon>
        <taxon>Intramacronucleata</taxon>
        <taxon>Spirotrichea</taxon>
        <taxon>Hypotrichia</taxon>
        <taxon>Euplotida</taxon>
        <taxon>Euplotidae</taxon>
        <taxon>Moneuplotes</taxon>
    </lineage>
</organism>
<dbReference type="SUPFAM" id="SSF57850">
    <property type="entry name" value="RING/U-box"/>
    <property type="match status" value="1"/>
</dbReference>
<proteinExistence type="predicted"/>
<keyword evidence="2 4" id="KW-0863">Zinc-finger</keyword>
<evidence type="ECO:0000313" key="7">
    <source>
        <dbReference type="EMBL" id="CAI2379445.1"/>
    </source>
</evidence>
<evidence type="ECO:0000256" key="1">
    <source>
        <dbReference type="ARBA" id="ARBA00022723"/>
    </source>
</evidence>
<dbReference type="GO" id="GO:0016567">
    <property type="term" value="P:protein ubiquitination"/>
    <property type="evidence" value="ECO:0007669"/>
    <property type="project" value="TreeGrafter"/>
</dbReference>